<organism evidence="2 3">
    <name type="scientific">Escallonia herrerae</name>
    <dbReference type="NCBI Taxonomy" id="1293975"/>
    <lineage>
        <taxon>Eukaryota</taxon>
        <taxon>Viridiplantae</taxon>
        <taxon>Streptophyta</taxon>
        <taxon>Embryophyta</taxon>
        <taxon>Tracheophyta</taxon>
        <taxon>Spermatophyta</taxon>
        <taxon>Magnoliopsida</taxon>
        <taxon>eudicotyledons</taxon>
        <taxon>Gunneridae</taxon>
        <taxon>Pentapetalae</taxon>
        <taxon>asterids</taxon>
        <taxon>campanulids</taxon>
        <taxon>Escalloniales</taxon>
        <taxon>Escalloniaceae</taxon>
        <taxon>Escallonia</taxon>
    </lineage>
</organism>
<evidence type="ECO:0000259" key="1">
    <source>
        <dbReference type="Pfam" id="PF04101"/>
    </source>
</evidence>
<dbReference type="Pfam" id="PF04101">
    <property type="entry name" value="Glyco_tran_28_C"/>
    <property type="match status" value="1"/>
</dbReference>
<evidence type="ECO:0000313" key="2">
    <source>
        <dbReference type="EMBL" id="KAK3033172.1"/>
    </source>
</evidence>
<sequence>MKNVGTEEYNEDTIIGKVFDGSFGYNKGEMPDSEECGDFEEYNEETIIGNVFGGRVKKSPARHSFLLCVRKWGTFSGDEGPSVKAYIELDLSASTGEDGSLTVDYFTFSSSIADYLRSASLVISHAGTLVNHDE</sequence>
<accession>A0AA88WT91</accession>
<reference evidence="2" key="1">
    <citation type="submission" date="2022-12" db="EMBL/GenBank/DDBJ databases">
        <title>Draft genome assemblies for two species of Escallonia (Escalloniales).</title>
        <authorList>
            <person name="Chanderbali A."/>
            <person name="Dervinis C."/>
            <person name="Anghel I."/>
            <person name="Soltis D."/>
            <person name="Soltis P."/>
            <person name="Zapata F."/>
        </authorList>
    </citation>
    <scope>NUCLEOTIDE SEQUENCE</scope>
    <source>
        <strain evidence="2">UCBG64.0493</strain>
        <tissue evidence="2">Leaf</tissue>
    </source>
</reference>
<keyword evidence="3" id="KW-1185">Reference proteome</keyword>
<dbReference type="EMBL" id="JAVXUP010000243">
    <property type="protein sequence ID" value="KAK3033172.1"/>
    <property type="molecule type" value="Genomic_DNA"/>
</dbReference>
<dbReference type="Proteomes" id="UP001188597">
    <property type="component" value="Unassembled WGS sequence"/>
</dbReference>
<gene>
    <name evidence="2" type="ORF">RJ639_036356</name>
</gene>
<dbReference type="InterPro" id="IPR007235">
    <property type="entry name" value="Glyco_trans_28_C"/>
</dbReference>
<evidence type="ECO:0000313" key="3">
    <source>
        <dbReference type="Proteomes" id="UP001188597"/>
    </source>
</evidence>
<dbReference type="GO" id="GO:0016758">
    <property type="term" value="F:hexosyltransferase activity"/>
    <property type="evidence" value="ECO:0007669"/>
    <property type="project" value="InterPro"/>
</dbReference>
<dbReference type="Gene3D" id="3.40.50.2000">
    <property type="entry name" value="Glycogen Phosphorylase B"/>
    <property type="match status" value="1"/>
</dbReference>
<protein>
    <recommendedName>
        <fullName evidence="1">Glycosyl transferase family 28 C-terminal domain-containing protein</fullName>
    </recommendedName>
</protein>
<name>A0AA88WT91_9ASTE</name>
<proteinExistence type="predicted"/>
<comment type="caution">
    <text evidence="2">The sequence shown here is derived from an EMBL/GenBank/DDBJ whole genome shotgun (WGS) entry which is preliminary data.</text>
</comment>
<dbReference type="AlphaFoldDB" id="A0AA88WT91"/>
<feature type="domain" description="Glycosyl transferase family 28 C-terminal" evidence="1">
    <location>
        <begin position="96"/>
        <end position="128"/>
    </location>
</feature>